<gene>
    <name evidence="2" type="ORF">BXZ70DRAFT_164155</name>
</gene>
<keyword evidence="3" id="KW-1185">Reference proteome</keyword>
<dbReference type="Proteomes" id="UP000813824">
    <property type="component" value="Unassembled WGS sequence"/>
</dbReference>
<evidence type="ECO:0000313" key="2">
    <source>
        <dbReference type="EMBL" id="KAH8100609.1"/>
    </source>
</evidence>
<dbReference type="PANTHER" id="PTHR34883:SF20">
    <property type="entry name" value="PHYTOCYANIN DOMAIN-CONTAINING PROTEIN"/>
    <property type="match status" value="1"/>
</dbReference>
<evidence type="ECO:0008006" key="4">
    <source>
        <dbReference type="Google" id="ProtNLM"/>
    </source>
</evidence>
<dbReference type="EMBL" id="JAEVFJ010000015">
    <property type="protein sequence ID" value="KAH8100609.1"/>
    <property type="molecule type" value="Genomic_DNA"/>
</dbReference>
<feature type="signal peptide" evidence="1">
    <location>
        <begin position="1"/>
        <end position="20"/>
    </location>
</feature>
<dbReference type="InterPro" id="IPR008972">
    <property type="entry name" value="Cupredoxin"/>
</dbReference>
<comment type="caution">
    <text evidence="2">The sequence shown here is derived from an EMBL/GenBank/DDBJ whole genome shotgun (WGS) entry which is preliminary data.</text>
</comment>
<keyword evidence="1" id="KW-0732">Signal</keyword>
<reference evidence="2" key="1">
    <citation type="journal article" date="2021" name="New Phytol.">
        <title>Evolutionary innovations through gain and loss of genes in the ectomycorrhizal Boletales.</title>
        <authorList>
            <person name="Wu G."/>
            <person name="Miyauchi S."/>
            <person name="Morin E."/>
            <person name="Kuo A."/>
            <person name="Drula E."/>
            <person name="Varga T."/>
            <person name="Kohler A."/>
            <person name="Feng B."/>
            <person name="Cao Y."/>
            <person name="Lipzen A."/>
            <person name="Daum C."/>
            <person name="Hundley H."/>
            <person name="Pangilinan J."/>
            <person name="Johnson J."/>
            <person name="Barry K."/>
            <person name="LaButti K."/>
            <person name="Ng V."/>
            <person name="Ahrendt S."/>
            <person name="Min B."/>
            <person name="Choi I.G."/>
            <person name="Park H."/>
            <person name="Plett J.M."/>
            <person name="Magnuson J."/>
            <person name="Spatafora J.W."/>
            <person name="Nagy L.G."/>
            <person name="Henrissat B."/>
            <person name="Grigoriev I.V."/>
            <person name="Yang Z.L."/>
            <person name="Xu J."/>
            <person name="Martin F.M."/>
        </authorList>
    </citation>
    <scope>NUCLEOTIDE SEQUENCE</scope>
    <source>
        <strain evidence="2">KKN 215</strain>
    </source>
</reference>
<dbReference type="InterPro" id="IPR052953">
    <property type="entry name" value="Ser-rich/MCO-related"/>
</dbReference>
<dbReference type="CDD" id="cd00920">
    <property type="entry name" value="Cupredoxin"/>
    <property type="match status" value="1"/>
</dbReference>
<protein>
    <recommendedName>
        <fullName evidence="4">Cupredoxin</fullName>
    </recommendedName>
</protein>
<sequence length="358" mass="38147">MMFPQACIISVFAFIASALAVTHTVIVGNSNGDTIYTPPFLNADPGDTLVFQFQQKNHSVVQSSFRDPCTFNGGINSGFFPVPADKTSDFPTFSVPVKDRFPLWFYCAQNANLPNSHCGAGMVFAANPGNRFPAFKTRALAVGARLRAAAGNPSQTPTAPGVRHTIVVGNRNGDTIYTPETVDANPGDELVFQFQQKNHSAVQSSFEDPCTFRGGFNSGFFPVPPGQSDNFQTFTVPVKDRNPIWVYCAQNAGLANSHCGAGMVFAANPGFRFGAFKAKALAVGARLRLRPSPTAAAPGATHTVVVGNGNGDTIYTPPFLDAEVGDKVLFVFQQKNHSVVQSSFGDPCTFNGGFNSGL</sequence>
<feature type="chain" id="PRO_5035446831" description="Cupredoxin" evidence="1">
    <location>
        <begin position="21"/>
        <end position="358"/>
    </location>
</feature>
<proteinExistence type="predicted"/>
<dbReference type="AlphaFoldDB" id="A0A8K0UQR2"/>
<organism evidence="2 3">
    <name type="scientific">Cristinia sonorae</name>
    <dbReference type="NCBI Taxonomy" id="1940300"/>
    <lineage>
        <taxon>Eukaryota</taxon>
        <taxon>Fungi</taxon>
        <taxon>Dikarya</taxon>
        <taxon>Basidiomycota</taxon>
        <taxon>Agaricomycotina</taxon>
        <taxon>Agaricomycetes</taxon>
        <taxon>Agaricomycetidae</taxon>
        <taxon>Agaricales</taxon>
        <taxon>Pleurotineae</taxon>
        <taxon>Stephanosporaceae</taxon>
        <taxon>Cristinia</taxon>
    </lineage>
</organism>
<evidence type="ECO:0000256" key="1">
    <source>
        <dbReference type="SAM" id="SignalP"/>
    </source>
</evidence>
<accession>A0A8K0UQR2</accession>
<dbReference type="Gene3D" id="2.60.40.420">
    <property type="entry name" value="Cupredoxins - blue copper proteins"/>
    <property type="match status" value="2"/>
</dbReference>
<dbReference type="PANTHER" id="PTHR34883">
    <property type="entry name" value="SERINE-RICH PROTEIN, PUTATIVE-RELATED-RELATED"/>
    <property type="match status" value="1"/>
</dbReference>
<name>A0A8K0UQR2_9AGAR</name>
<dbReference type="SUPFAM" id="SSF49503">
    <property type="entry name" value="Cupredoxins"/>
    <property type="match status" value="3"/>
</dbReference>
<evidence type="ECO:0000313" key="3">
    <source>
        <dbReference type="Proteomes" id="UP000813824"/>
    </source>
</evidence>
<dbReference type="OrthoDB" id="1921208at2759"/>